<dbReference type="RefSeq" id="WP_119425060.1">
    <property type="nucleotide sequence ID" value="NZ_QQXK01000019.1"/>
</dbReference>
<proteinExistence type="predicted"/>
<keyword evidence="2" id="KW-1185">Reference proteome</keyword>
<reference evidence="1 2" key="1">
    <citation type="submission" date="2018-07" db="EMBL/GenBank/DDBJ databases">
        <title>Arthrobacter sp. nov., isolated from raw cow's milk with high bacterial count.</title>
        <authorList>
            <person name="Hahne J."/>
            <person name="Isele D."/>
            <person name="Lipski A."/>
        </authorList>
    </citation>
    <scope>NUCLEOTIDE SEQUENCE [LARGE SCALE GENOMIC DNA]</scope>
    <source>
        <strain evidence="1 2">JZ R-35</strain>
    </source>
</reference>
<gene>
    <name evidence="1" type="ORF">DWB68_10310</name>
</gene>
<dbReference type="EMBL" id="QQXK01000019">
    <property type="protein sequence ID" value="RII41910.1"/>
    <property type="molecule type" value="Genomic_DNA"/>
</dbReference>
<evidence type="ECO:0000313" key="1">
    <source>
        <dbReference type="EMBL" id="RII41910.1"/>
    </source>
</evidence>
<dbReference type="AlphaFoldDB" id="A0A399JA10"/>
<protein>
    <submittedName>
        <fullName evidence="1">Uncharacterized protein</fullName>
    </submittedName>
</protein>
<comment type="caution">
    <text evidence="1">The sequence shown here is derived from an EMBL/GenBank/DDBJ whole genome shotgun (WGS) entry which is preliminary data.</text>
</comment>
<accession>A0A399JA10</accession>
<name>A0A399JA10_9MICC</name>
<evidence type="ECO:0000313" key="2">
    <source>
        <dbReference type="Proteomes" id="UP000265419"/>
    </source>
</evidence>
<dbReference type="Proteomes" id="UP000265419">
    <property type="component" value="Unassembled WGS sequence"/>
</dbReference>
<organism evidence="1 2">
    <name type="scientific">Galactobacter valiniphilus</name>
    <dbReference type="NCBI Taxonomy" id="2676122"/>
    <lineage>
        <taxon>Bacteria</taxon>
        <taxon>Bacillati</taxon>
        <taxon>Actinomycetota</taxon>
        <taxon>Actinomycetes</taxon>
        <taxon>Micrococcales</taxon>
        <taxon>Micrococcaceae</taxon>
        <taxon>Galactobacter</taxon>
    </lineage>
</organism>
<sequence length="164" mass="18007">MTTTPPTGIQTREQAACLANLLNQIRPDWPTSSLMTLLAEHRTHPATFGEICQAAITKAQEADLRTPAAIFNPGPHWPERAKATLPRTPCPQHREEDEHTCRCCAADRLAANTTNTGQSELAPPATCQDHPEHEAGTCPTCWAEVQTGTRRRNHIGRHNPQGHS</sequence>